<dbReference type="InterPro" id="IPR036864">
    <property type="entry name" value="Zn2-C6_fun-type_DNA-bd_sf"/>
</dbReference>
<dbReference type="InterPro" id="IPR053187">
    <property type="entry name" value="Notoamide_regulator"/>
</dbReference>
<dbReference type="PANTHER" id="PTHR47256:SF1">
    <property type="entry name" value="ZN(II)2CYS6 TRANSCRIPTION FACTOR (EUROFUNG)"/>
    <property type="match status" value="1"/>
</dbReference>
<feature type="signal peptide" evidence="3">
    <location>
        <begin position="1"/>
        <end position="18"/>
    </location>
</feature>
<comment type="caution">
    <text evidence="4">The sequence shown here is derived from an EMBL/GenBank/DDBJ whole genome shotgun (WGS) entry which is preliminary data.</text>
</comment>
<dbReference type="InterPro" id="IPR001138">
    <property type="entry name" value="Zn2Cys6_DnaBD"/>
</dbReference>
<dbReference type="GO" id="GO:0000981">
    <property type="term" value="F:DNA-binding transcription factor activity, RNA polymerase II-specific"/>
    <property type="evidence" value="ECO:0007669"/>
    <property type="project" value="InterPro"/>
</dbReference>
<dbReference type="GO" id="GO:0008270">
    <property type="term" value="F:zinc ion binding"/>
    <property type="evidence" value="ECO:0007669"/>
    <property type="project" value="InterPro"/>
</dbReference>
<dbReference type="CDD" id="cd00067">
    <property type="entry name" value="GAL4"/>
    <property type="match status" value="1"/>
</dbReference>
<keyword evidence="3" id="KW-0732">Signal</keyword>
<evidence type="ECO:0000256" key="3">
    <source>
        <dbReference type="SAM" id="SignalP"/>
    </source>
</evidence>
<keyword evidence="1" id="KW-0539">Nucleus</keyword>
<proteinExistence type="predicted"/>
<evidence type="ECO:0000256" key="1">
    <source>
        <dbReference type="ARBA" id="ARBA00023242"/>
    </source>
</evidence>
<feature type="compositionally biased region" description="Low complexity" evidence="2">
    <location>
        <begin position="108"/>
        <end position="122"/>
    </location>
</feature>
<gene>
    <name evidence="4" type="ORF">FSPOR_1808</name>
</gene>
<dbReference type="EMBL" id="PXOF01000023">
    <property type="protein sequence ID" value="RGP74113.1"/>
    <property type="molecule type" value="Genomic_DNA"/>
</dbReference>
<dbReference type="CDD" id="cd12148">
    <property type="entry name" value="fungal_TF_MHR"/>
    <property type="match status" value="1"/>
</dbReference>
<evidence type="ECO:0000313" key="4">
    <source>
        <dbReference type="EMBL" id="RGP74113.1"/>
    </source>
</evidence>
<sequence length="711" mass="80350">MSISGFVLVVIGYSAGEAVWISSEGRCDRSRPACIKCTERDLQCEYLDGPPAPASSVQLERLERLRQDPSALSHLLATLPYFEALELFDIFRKMPRDASAAASSIHTPESSSSARSPPSWAPLTTQCPSPMRYTLAGSLLPPASSPMEQELMVRHPIAYPVLMPIAVNSLPLEALLVPRNPEMLGERLLLSDTTYSEPPDIAKKKDDKHDEAIDWCKSLPHLAKQHIDLLRQVDITLWTDLPIPNDFAIRVIALYLNNDFPVLPLFNADLLLHDLSQNRPYFCSRLLVSALLTWACQAYTCIHPKAASWSSLFFLDAQAQWNQLNRLESVTLCNISASQLMCMASVTYGQDELAFVFHKKGIEIAKTMGLLNVDPKSQSAAAWVHGYPDWQKAASYTAWGVFNWSCIFTLHYHKTEAEIPPGLMMPGDVDIALATENETTVSLPESVEVFRAMCQLWTTFLPMARIYHGPGLEEFLNQTEALEYVEGTYRQLLTWADQLPLRLVRQPGNSHAVYLMHTYYHAVITDLFRPFLQQPDRSSTPLRTFAADRANPQTVYHVSIRQMKRLLLSYRLEFQLEALSVLWQTGVIYVANATIRPDYHNKDEMQFFVNLCVASLEELSMSYRVFGAITKGIMSMAIRQGSIERTQVKRARRRLRETEKRFVVDESSTDEMMANWMVDLDLALTNSVEAQGGKLAREFDRMSDLGHDDGE</sequence>
<dbReference type="Proteomes" id="UP000266152">
    <property type="component" value="Unassembled WGS sequence"/>
</dbReference>
<dbReference type="Gene3D" id="4.10.240.10">
    <property type="entry name" value="Zn(2)-C6 fungal-type DNA-binding domain"/>
    <property type="match status" value="1"/>
</dbReference>
<dbReference type="STRING" id="5514.A0A395SNT0"/>
<accession>A0A395SNT0</accession>
<feature type="region of interest" description="Disordered" evidence="2">
    <location>
        <begin position="102"/>
        <end position="123"/>
    </location>
</feature>
<dbReference type="AlphaFoldDB" id="A0A395SNT0"/>
<name>A0A395SNT0_FUSSP</name>
<evidence type="ECO:0008006" key="6">
    <source>
        <dbReference type="Google" id="ProtNLM"/>
    </source>
</evidence>
<evidence type="ECO:0000313" key="5">
    <source>
        <dbReference type="Proteomes" id="UP000266152"/>
    </source>
</evidence>
<evidence type="ECO:0000256" key="2">
    <source>
        <dbReference type="SAM" id="MobiDB-lite"/>
    </source>
</evidence>
<reference evidence="4 5" key="1">
    <citation type="journal article" date="2018" name="PLoS Pathog.">
        <title>Evolution of structural diversity of trichothecenes, a family of toxins produced by plant pathogenic and entomopathogenic fungi.</title>
        <authorList>
            <person name="Proctor R.H."/>
            <person name="McCormick S.P."/>
            <person name="Kim H.S."/>
            <person name="Cardoza R.E."/>
            <person name="Stanley A.M."/>
            <person name="Lindo L."/>
            <person name="Kelly A."/>
            <person name="Brown D.W."/>
            <person name="Lee T."/>
            <person name="Vaughan M.M."/>
            <person name="Alexander N.J."/>
            <person name="Busman M."/>
            <person name="Gutierrez S."/>
        </authorList>
    </citation>
    <scope>NUCLEOTIDE SEQUENCE [LARGE SCALE GENOMIC DNA]</scope>
    <source>
        <strain evidence="4 5">NRRL 3299</strain>
    </source>
</reference>
<protein>
    <recommendedName>
        <fullName evidence="6">Nitrate assimilation regulatory nira</fullName>
    </recommendedName>
</protein>
<keyword evidence="5" id="KW-1185">Reference proteome</keyword>
<organism evidence="4 5">
    <name type="scientific">Fusarium sporotrichioides</name>
    <dbReference type="NCBI Taxonomy" id="5514"/>
    <lineage>
        <taxon>Eukaryota</taxon>
        <taxon>Fungi</taxon>
        <taxon>Dikarya</taxon>
        <taxon>Ascomycota</taxon>
        <taxon>Pezizomycotina</taxon>
        <taxon>Sordariomycetes</taxon>
        <taxon>Hypocreomycetidae</taxon>
        <taxon>Hypocreales</taxon>
        <taxon>Nectriaceae</taxon>
        <taxon>Fusarium</taxon>
    </lineage>
</organism>
<feature type="chain" id="PRO_5017328625" description="Nitrate assimilation regulatory nira" evidence="3">
    <location>
        <begin position="19"/>
        <end position="711"/>
    </location>
</feature>
<dbReference type="PANTHER" id="PTHR47256">
    <property type="entry name" value="ZN(II)2CYS6 TRANSCRIPTION FACTOR (EUROFUNG)-RELATED"/>
    <property type="match status" value="1"/>
</dbReference>